<dbReference type="InterPro" id="IPR005176">
    <property type="entry name" value="PONY_dom"/>
</dbReference>
<name>A0A6A6NNS2_9PEZI</name>
<dbReference type="Pfam" id="PF03556">
    <property type="entry name" value="Cullin_binding"/>
    <property type="match status" value="1"/>
</dbReference>
<protein>
    <recommendedName>
        <fullName evidence="1">Defective in cullin neddylation protein</fullName>
    </recommendedName>
</protein>
<accession>A0A6A6NNS2</accession>
<gene>
    <name evidence="3" type="ORF">BDY21DRAFT_293529</name>
</gene>
<dbReference type="GO" id="GO:0031624">
    <property type="term" value="F:ubiquitin conjugating enzyme binding"/>
    <property type="evidence" value="ECO:0007669"/>
    <property type="project" value="TreeGrafter"/>
</dbReference>
<dbReference type="InterPro" id="IPR014764">
    <property type="entry name" value="DCN-prot"/>
</dbReference>
<dbReference type="InterPro" id="IPR042460">
    <property type="entry name" value="DCN1-like_PONY"/>
</dbReference>
<keyword evidence="4" id="KW-1185">Reference proteome</keyword>
<organism evidence="3 4">
    <name type="scientific">Lineolata rhizophorae</name>
    <dbReference type="NCBI Taxonomy" id="578093"/>
    <lineage>
        <taxon>Eukaryota</taxon>
        <taxon>Fungi</taxon>
        <taxon>Dikarya</taxon>
        <taxon>Ascomycota</taxon>
        <taxon>Pezizomycotina</taxon>
        <taxon>Dothideomycetes</taxon>
        <taxon>Dothideomycetes incertae sedis</taxon>
        <taxon>Lineolatales</taxon>
        <taxon>Lineolataceae</taxon>
        <taxon>Lineolata</taxon>
    </lineage>
</organism>
<feature type="domain" description="DCUN1" evidence="2">
    <location>
        <begin position="14"/>
        <end position="217"/>
    </location>
</feature>
<feature type="non-terminal residue" evidence="3">
    <location>
        <position position="1"/>
    </location>
</feature>
<dbReference type="GO" id="GO:0000151">
    <property type="term" value="C:ubiquitin ligase complex"/>
    <property type="evidence" value="ECO:0007669"/>
    <property type="project" value="TreeGrafter"/>
</dbReference>
<dbReference type="Proteomes" id="UP000799766">
    <property type="component" value="Unassembled WGS sequence"/>
</dbReference>
<dbReference type="Gene3D" id="1.10.238.200">
    <property type="entry name" value="Cullin, PONY binding domain"/>
    <property type="match status" value="1"/>
</dbReference>
<reference evidence="3" key="1">
    <citation type="journal article" date="2020" name="Stud. Mycol.">
        <title>101 Dothideomycetes genomes: a test case for predicting lifestyles and emergence of pathogens.</title>
        <authorList>
            <person name="Haridas S."/>
            <person name="Albert R."/>
            <person name="Binder M."/>
            <person name="Bloem J."/>
            <person name="Labutti K."/>
            <person name="Salamov A."/>
            <person name="Andreopoulos B."/>
            <person name="Baker S."/>
            <person name="Barry K."/>
            <person name="Bills G."/>
            <person name="Bluhm B."/>
            <person name="Cannon C."/>
            <person name="Castanera R."/>
            <person name="Culley D."/>
            <person name="Daum C."/>
            <person name="Ezra D."/>
            <person name="Gonzalez J."/>
            <person name="Henrissat B."/>
            <person name="Kuo A."/>
            <person name="Liang C."/>
            <person name="Lipzen A."/>
            <person name="Lutzoni F."/>
            <person name="Magnuson J."/>
            <person name="Mondo S."/>
            <person name="Nolan M."/>
            <person name="Ohm R."/>
            <person name="Pangilinan J."/>
            <person name="Park H.-J."/>
            <person name="Ramirez L."/>
            <person name="Alfaro M."/>
            <person name="Sun H."/>
            <person name="Tritt A."/>
            <person name="Yoshinaga Y."/>
            <person name="Zwiers L.-H."/>
            <person name="Turgeon B."/>
            <person name="Goodwin S."/>
            <person name="Spatafora J."/>
            <person name="Crous P."/>
            <person name="Grigoriev I."/>
        </authorList>
    </citation>
    <scope>NUCLEOTIDE SEQUENCE</scope>
    <source>
        <strain evidence="3">ATCC 16933</strain>
    </source>
</reference>
<dbReference type="GO" id="GO:0097602">
    <property type="term" value="F:cullin family protein binding"/>
    <property type="evidence" value="ECO:0007669"/>
    <property type="project" value="TreeGrafter"/>
</dbReference>
<dbReference type="PANTHER" id="PTHR12281:SF31">
    <property type="entry name" value="DCN1-LIKE PROTEIN 3"/>
    <property type="match status" value="1"/>
</dbReference>
<dbReference type="EMBL" id="MU001699">
    <property type="protein sequence ID" value="KAF2453127.1"/>
    <property type="molecule type" value="Genomic_DNA"/>
</dbReference>
<dbReference type="AlphaFoldDB" id="A0A6A6NNS2"/>
<sequence length="228" mass="26077">YYNGSSSTQQANTGLRNVLSKTFDHYREDPSNQPDTVGMMGMSKYLDELGVSIEDIGMLVVSEIVKCPSMGEMGRSGFVNGWTTQGAETIEKQRQVISRRRGNLGNGATFDVFKGIYKHTFAMAVQPPARAVPLENAVEFWRTLLSDDGWKWSTETTPWLDWWIEYLERDWKKSVNRDMWDQTLVFAQKARADEDMSFWDEMGAWPGVIDEFVSFVKEKREAGGPMEE</sequence>
<evidence type="ECO:0000256" key="1">
    <source>
        <dbReference type="RuleBase" id="RU410713"/>
    </source>
</evidence>
<proteinExistence type="predicted"/>
<dbReference type="OrthoDB" id="27198at2759"/>
<dbReference type="GO" id="GO:0045116">
    <property type="term" value="P:protein neddylation"/>
    <property type="evidence" value="ECO:0007669"/>
    <property type="project" value="TreeGrafter"/>
</dbReference>
<evidence type="ECO:0000313" key="3">
    <source>
        <dbReference type="EMBL" id="KAF2453127.1"/>
    </source>
</evidence>
<evidence type="ECO:0000313" key="4">
    <source>
        <dbReference type="Proteomes" id="UP000799766"/>
    </source>
</evidence>
<dbReference type="PROSITE" id="PS51229">
    <property type="entry name" value="DCUN1"/>
    <property type="match status" value="1"/>
</dbReference>
<evidence type="ECO:0000259" key="2">
    <source>
        <dbReference type="PROSITE" id="PS51229"/>
    </source>
</evidence>
<dbReference type="PANTHER" id="PTHR12281">
    <property type="entry name" value="RP42 RELATED"/>
    <property type="match status" value="1"/>
</dbReference>
<dbReference type="GO" id="GO:0032182">
    <property type="term" value="F:ubiquitin-like protein binding"/>
    <property type="evidence" value="ECO:0007669"/>
    <property type="project" value="TreeGrafter"/>
</dbReference>
<dbReference type="Gene3D" id="1.10.238.10">
    <property type="entry name" value="EF-hand"/>
    <property type="match status" value="1"/>
</dbReference>
<comment type="function">
    <text evidence="1">Neddylation of cullins play an essential role in the regulation of SCF-type complexes activity.</text>
</comment>